<reference evidence="3" key="1">
    <citation type="journal article" date="2019" name="Int. J. Syst. Evol. Microbiol.">
        <title>The Global Catalogue of Microorganisms (GCM) 10K type strain sequencing project: providing services to taxonomists for standard genome sequencing and annotation.</title>
        <authorList>
            <consortium name="The Broad Institute Genomics Platform"/>
            <consortium name="The Broad Institute Genome Sequencing Center for Infectious Disease"/>
            <person name="Wu L."/>
            <person name="Ma J."/>
        </authorList>
    </citation>
    <scope>NUCLEOTIDE SEQUENCE [LARGE SCALE GENOMIC DNA]</scope>
    <source>
        <strain evidence="3">JCM 31486</strain>
    </source>
</reference>
<evidence type="ECO:0000313" key="2">
    <source>
        <dbReference type="EMBL" id="MFD1051682.1"/>
    </source>
</evidence>
<dbReference type="Proteomes" id="UP001597045">
    <property type="component" value="Unassembled WGS sequence"/>
</dbReference>
<keyword evidence="1" id="KW-0472">Membrane</keyword>
<keyword evidence="1" id="KW-1133">Transmembrane helix</keyword>
<dbReference type="EMBL" id="JBHTIS010003786">
    <property type="protein sequence ID" value="MFD1051682.1"/>
    <property type="molecule type" value="Genomic_DNA"/>
</dbReference>
<comment type="caution">
    <text evidence="2">The sequence shown here is derived from an EMBL/GenBank/DDBJ whole genome shotgun (WGS) entry which is preliminary data.</text>
</comment>
<gene>
    <name evidence="2" type="ORF">ACFQ1S_42080</name>
</gene>
<proteinExistence type="predicted"/>
<organism evidence="2 3">
    <name type="scientific">Kibdelosporangium lantanae</name>
    <dbReference type="NCBI Taxonomy" id="1497396"/>
    <lineage>
        <taxon>Bacteria</taxon>
        <taxon>Bacillati</taxon>
        <taxon>Actinomycetota</taxon>
        <taxon>Actinomycetes</taxon>
        <taxon>Pseudonocardiales</taxon>
        <taxon>Pseudonocardiaceae</taxon>
        <taxon>Kibdelosporangium</taxon>
    </lineage>
</organism>
<evidence type="ECO:0000256" key="1">
    <source>
        <dbReference type="SAM" id="Phobius"/>
    </source>
</evidence>
<accession>A0ABW3MNR8</accession>
<protein>
    <submittedName>
        <fullName evidence="2">Uncharacterized protein</fullName>
    </submittedName>
</protein>
<keyword evidence="3" id="KW-1185">Reference proteome</keyword>
<keyword evidence="1" id="KW-0812">Transmembrane</keyword>
<name>A0ABW3MNR8_9PSEU</name>
<feature type="transmembrane region" description="Helical" evidence="1">
    <location>
        <begin position="38"/>
        <end position="63"/>
    </location>
</feature>
<feature type="transmembrane region" description="Helical" evidence="1">
    <location>
        <begin position="84"/>
        <end position="109"/>
    </location>
</feature>
<sequence length="121" mass="12837">MTTTIARVLMAVQALASLGVWAGQLQDTLSRMDHDQDVYAQALLVDVLNPLIAIALLVAAGFLASRSWARTLGLAMEYVGIISALINVITGFYQAGLALAVAVAVIVLLHRTVPNHQPTTT</sequence>
<evidence type="ECO:0000313" key="3">
    <source>
        <dbReference type="Proteomes" id="UP001597045"/>
    </source>
</evidence>